<sequence length="806" mass="95389">MALIPEHKTYNILLLGESAVGKSAFINAFANYLTYKDFDEALKANETVCVIPSRYGVTFADFERKSFFYFGMNRADIENENISEQSSSATKKPRIYSFYKENIKFNFIDVPGSGSTYGIFQDIENKKYIISVLKSFTKIHGIFILMKPNESRLTPNVKYNLNEIFMLFDCNGVPNIMFIFTYSRSFYYRPASTFEILKVYFEELEEKQNGILIELNRENVFCIDNEAYAFQCGWNKSEEYRNESTDSFNSYKTSWNHSKSEVLKILERILMHTNEYDPNLSLKIEQARTFIYDEIYCLQFLKALPNLVPPRGLQWSFGRLSNSPNHFEVECQKIMFEDIFKQHKHINYDITSEQNKFEITDNLFLNISSSHQSNFVHCHLQIRENEKEKSIYTQVSNINMVFNDAETFFKLFGKILQRDKSFIEETIPKLCDYLKKNAIISCNNTVEERIKLEIQMKEYDLENKQKKSEKMGLLPPSDELIKDIKNISAEIVKLKNLINFHVQGIKAIEDSNDQYQTIQETDFEKLFFTLNNLSYIGINIKKVYDMESPETNTNDKNYFKKLKLLQIYYLKFKASLYFASNCHHKIIFVSGNESLTIPFLKALINNFDCFFIEDCFAFNEQNFHGLKHPKRYLLEVFEQKFDVLDIPMIDYPAQRRAFFPQRALQKRPGEDEIKSIVSKMDKITAICLFIEINNSNQEIQLKNYLYSFSKNDFDKIFFFINCSNISSFVMKHIFFRLKHTVENYNKENDMNIKFENKNVFIFNNNAIEEFLELIEIDENPFKIPEQLYESCKYFSQEIQRFFKNFL</sequence>
<dbReference type="Proteomes" id="UP000887579">
    <property type="component" value="Unplaced"/>
</dbReference>
<evidence type="ECO:0000313" key="1">
    <source>
        <dbReference type="Proteomes" id="UP000887579"/>
    </source>
</evidence>
<dbReference type="WBParaSite" id="ES5_v2.g13152.t1">
    <property type="protein sequence ID" value="ES5_v2.g13152.t1"/>
    <property type="gene ID" value="ES5_v2.g13152"/>
</dbReference>
<organism evidence="1 2">
    <name type="scientific">Panagrolaimus sp. ES5</name>
    <dbReference type="NCBI Taxonomy" id="591445"/>
    <lineage>
        <taxon>Eukaryota</taxon>
        <taxon>Metazoa</taxon>
        <taxon>Ecdysozoa</taxon>
        <taxon>Nematoda</taxon>
        <taxon>Chromadorea</taxon>
        <taxon>Rhabditida</taxon>
        <taxon>Tylenchina</taxon>
        <taxon>Panagrolaimomorpha</taxon>
        <taxon>Panagrolaimoidea</taxon>
        <taxon>Panagrolaimidae</taxon>
        <taxon>Panagrolaimus</taxon>
    </lineage>
</organism>
<proteinExistence type="predicted"/>
<evidence type="ECO:0000313" key="2">
    <source>
        <dbReference type="WBParaSite" id="ES5_v2.g13152.t1"/>
    </source>
</evidence>
<name>A0AC34F7K2_9BILA</name>
<accession>A0AC34F7K2</accession>
<protein>
    <submittedName>
        <fullName evidence="2">G domain-containing protein</fullName>
    </submittedName>
</protein>
<reference evidence="2" key="1">
    <citation type="submission" date="2022-11" db="UniProtKB">
        <authorList>
            <consortium name="WormBaseParasite"/>
        </authorList>
    </citation>
    <scope>IDENTIFICATION</scope>
</reference>